<dbReference type="Pfam" id="PF07798">
    <property type="entry name" value="CCDC90-like"/>
    <property type="match status" value="1"/>
</dbReference>
<accession>A0A9P8NYW5</accession>
<dbReference type="Gene3D" id="1.20.5.340">
    <property type="match status" value="1"/>
</dbReference>
<name>A0A9P8NYW5_9ASCO</name>
<dbReference type="AlphaFoldDB" id="A0A9P8NYW5"/>
<keyword evidence="4" id="KW-1133">Transmembrane helix</keyword>
<evidence type="ECO:0000256" key="4">
    <source>
        <dbReference type="ARBA" id="ARBA00022989"/>
    </source>
</evidence>
<gene>
    <name evidence="8" type="ORF">OGAPHI_006298</name>
</gene>
<proteinExistence type="predicted"/>
<organism evidence="8 9">
    <name type="scientific">Ogataea philodendri</name>
    <dbReference type="NCBI Taxonomy" id="1378263"/>
    <lineage>
        <taxon>Eukaryota</taxon>
        <taxon>Fungi</taxon>
        <taxon>Dikarya</taxon>
        <taxon>Ascomycota</taxon>
        <taxon>Saccharomycotina</taxon>
        <taxon>Pichiomycetes</taxon>
        <taxon>Pichiales</taxon>
        <taxon>Pichiaceae</taxon>
        <taxon>Ogataea</taxon>
    </lineage>
</organism>
<dbReference type="PANTHER" id="PTHR14360">
    <property type="entry name" value="PROTEIN FMP32, MITOCHONDRIAL"/>
    <property type="match status" value="1"/>
</dbReference>
<keyword evidence="3" id="KW-0812">Transmembrane</keyword>
<keyword evidence="9" id="KW-1185">Reference proteome</keyword>
<evidence type="ECO:0000256" key="1">
    <source>
        <dbReference type="ARBA" id="ARBA00004173"/>
    </source>
</evidence>
<dbReference type="Proteomes" id="UP000769157">
    <property type="component" value="Unassembled WGS sequence"/>
</dbReference>
<dbReference type="InterPro" id="IPR024461">
    <property type="entry name" value="CCDC90-like"/>
</dbReference>
<dbReference type="GeneID" id="70238262"/>
<evidence type="ECO:0000256" key="2">
    <source>
        <dbReference type="ARBA" id="ARBA00004370"/>
    </source>
</evidence>
<keyword evidence="6" id="KW-0496">Mitochondrion</keyword>
<keyword evidence="5" id="KW-0175">Coiled coil</keyword>
<reference evidence="8" key="2">
    <citation type="submission" date="2021-01" db="EMBL/GenBank/DDBJ databases">
        <authorList>
            <person name="Schikora-Tamarit M.A."/>
        </authorList>
    </citation>
    <scope>NUCLEOTIDE SEQUENCE</scope>
    <source>
        <strain evidence="8">CBS6075</strain>
    </source>
</reference>
<sequence length="455" mass="51423">MLRRLIARRGLCFTRPVRKNYFFYGNTFNNSNEDSQATAGPNIVDIINEINDDKNFKFDLHKPEKNTESAARLDKQISIFDGTDLSEAKPVPEEDDLKVETFMDTNKVWKQLHASGFSEEESTILLDLIRAVLKQKLTWLNQKFVPLVDIENEAYLFEAAHSELLVETRSYRETSLTDLTSSSIGLRRVFNMLQDETTSKLQLNDNSIKMILTQFKHENNLQQKRLNIRNQDLKNKIISELISGLRSEVETIRWALTRSGIAAILIMAVAIMASWNFTKNLKLGPEEVLVDGPTLRQIAEPADEESHDYEADWDERVKVHPSRYSSDAGTGLENSTCSKETLSPSLFGKETAAAHSVVSPMFVNGNDMPTRSFWAYMRSQSATNDAVSPTTGPFRPTARILECDVKRCTRYRFLALTSDSISLLDLFLSLATVLMLAPAENIGPLATRRVTRVDG</sequence>
<keyword evidence="7" id="KW-0472">Membrane</keyword>
<dbReference type="OrthoDB" id="5424147at2759"/>
<evidence type="ECO:0000256" key="3">
    <source>
        <dbReference type="ARBA" id="ARBA00022692"/>
    </source>
</evidence>
<evidence type="ECO:0000313" key="8">
    <source>
        <dbReference type="EMBL" id="KAH3662117.1"/>
    </source>
</evidence>
<protein>
    <submittedName>
        <fullName evidence="8">Uncharacterized protein</fullName>
    </submittedName>
</protein>
<dbReference type="PANTHER" id="PTHR14360:SF12">
    <property type="entry name" value="MOZ PROTEIN REPRESENTS A CHROMATIN-ASSOCIATED ACETYLTRANSFERASE"/>
    <property type="match status" value="1"/>
</dbReference>
<dbReference type="EMBL" id="JAEUBE010000414">
    <property type="protein sequence ID" value="KAH3662117.1"/>
    <property type="molecule type" value="Genomic_DNA"/>
</dbReference>
<evidence type="ECO:0000256" key="5">
    <source>
        <dbReference type="ARBA" id="ARBA00023054"/>
    </source>
</evidence>
<comment type="caution">
    <text evidence="8">The sequence shown here is derived from an EMBL/GenBank/DDBJ whole genome shotgun (WGS) entry which is preliminary data.</text>
</comment>
<evidence type="ECO:0000313" key="9">
    <source>
        <dbReference type="Proteomes" id="UP000769157"/>
    </source>
</evidence>
<dbReference type="RefSeq" id="XP_046059221.1">
    <property type="nucleotide sequence ID" value="XM_046207572.1"/>
</dbReference>
<evidence type="ECO:0000256" key="7">
    <source>
        <dbReference type="ARBA" id="ARBA00023136"/>
    </source>
</evidence>
<evidence type="ECO:0000256" key="6">
    <source>
        <dbReference type="ARBA" id="ARBA00023128"/>
    </source>
</evidence>
<dbReference type="GO" id="GO:0005739">
    <property type="term" value="C:mitochondrion"/>
    <property type="evidence" value="ECO:0007669"/>
    <property type="project" value="UniProtKB-SubCell"/>
</dbReference>
<reference evidence="8" key="1">
    <citation type="journal article" date="2021" name="Open Biol.">
        <title>Shared evolutionary footprints suggest mitochondrial oxidative damage underlies multiple complex I losses in fungi.</title>
        <authorList>
            <person name="Schikora-Tamarit M.A."/>
            <person name="Marcet-Houben M."/>
            <person name="Nosek J."/>
            <person name="Gabaldon T."/>
        </authorList>
    </citation>
    <scope>NUCLEOTIDE SEQUENCE</scope>
    <source>
        <strain evidence="8">CBS6075</strain>
    </source>
</reference>
<dbReference type="GO" id="GO:0016020">
    <property type="term" value="C:membrane"/>
    <property type="evidence" value="ECO:0007669"/>
    <property type="project" value="UniProtKB-SubCell"/>
</dbReference>
<comment type="subcellular location">
    <subcellularLocation>
        <location evidence="2">Membrane</location>
    </subcellularLocation>
    <subcellularLocation>
        <location evidence="1">Mitochondrion</location>
    </subcellularLocation>
</comment>